<proteinExistence type="predicted"/>
<dbReference type="EMBL" id="KV784357">
    <property type="protein sequence ID" value="OEU17153.1"/>
    <property type="molecule type" value="Genomic_DNA"/>
</dbReference>
<protein>
    <recommendedName>
        <fullName evidence="4">MBD domain-containing protein</fullName>
    </recommendedName>
</protein>
<organism evidence="2 3">
    <name type="scientific">Fragilariopsis cylindrus CCMP1102</name>
    <dbReference type="NCBI Taxonomy" id="635003"/>
    <lineage>
        <taxon>Eukaryota</taxon>
        <taxon>Sar</taxon>
        <taxon>Stramenopiles</taxon>
        <taxon>Ochrophyta</taxon>
        <taxon>Bacillariophyta</taxon>
        <taxon>Bacillariophyceae</taxon>
        <taxon>Bacillariophycidae</taxon>
        <taxon>Bacillariales</taxon>
        <taxon>Bacillariaceae</taxon>
        <taxon>Fragilariopsis</taxon>
    </lineage>
</organism>
<evidence type="ECO:0008006" key="4">
    <source>
        <dbReference type="Google" id="ProtNLM"/>
    </source>
</evidence>
<gene>
    <name evidence="2" type="ORF">FRACYDRAFT_268594</name>
</gene>
<reference evidence="2 3" key="1">
    <citation type="submission" date="2016-09" db="EMBL/GenBank/DDBJ databases">
        <title>Extensive genetic diversity and differential bi-allelic expression allows diatom success in the polar Southern Ocean.</title>
        <authorList>
            <consortium name="DOE Joint Genome Institute"/>
            <person name="Mock T."/>
            <person name="Otillar R.P."/>
            <person name="Strauss J."/>
            <person name="Dupont C."/>
            <person name="Frickenhaus S."/>
            <person name="Maumus F."/>
            <person name="Mcmullan M."/>
            <person name="Sanges R."/>
            <person name="Schmutz J."/>
            <person name="Toseland A."/>
            <person name="Valas R."/>
            <person name="Veluchamy A."/>
            <person name="Ward B.J."/>
            <person name="Allen A."/>
            <person name="Barry K."/>
            <person name="Falciatore A."/>
            <person name="Ferrante M."/>
            <person name="Fortunato A.E."/>
            <person name="Gloeckner G."/>
            <person name="Gruber A."/>
            <person name="Hipkin R."/>
            <person name="Janech M."/>
            <person name="Kroth P."/>
            <person name="Leese F."/>
            <person name="Lindquist E."/>
            <person name="Lyon B.R."/>
            <person name="Martin J."/>
            <person name="Mayer C."/>
            <person name="Parker M."/>
            <person name="Quesneville H."/>
            <person name="Raymond J."/>
            <person name="Uhlig C."/>
            <person name="Valentin K.U."/>
            <person name="Worden A.Z."/>
            <person name="Armbrust E.V."/>
            <person name="Bowler C."/>
            <person name="Green B."/>
            <person name="Moulton V."/>
            <person name="Van Oosterhout C."/>
            <person name="Grigoriev I."/>
        </authorList>
    </citation>
    <scope>NUCLEOTIDE SEQUENCE [LARGE SCALE GENOMIC DNA]</scope>
    <source>
        <strain evidence="2 3">CCMP1102</strain>
    </source>
</reference>
<dbReference type="InParanoid" id="A0A1E7FH98"/>
<dbReference type="Gene3D" id="3.30.890.10">
    <property type="entry name" value="Methyl-cpg-binding Protein 2, Chain A"/>
    <property type="match status" value="1"/>
</dbReference>
<feature type="region of interest" description="Disordered" evidence="1">
    <location>
        <begin position="1"/>
        <end position="41"/>
    </location>
</feature>
<name>A0A1E7FH98_9STRA</name>
<evidence type="ECO:0000313" key="2">
    <source>
        <dbReference type="EMBL" id="OEU17153.1"/>
    </source>
</evidence>
<dbReference type="GO" id="GO:0003677">
    <property type="term" value="F:DNA binding"/>
    <property type="evidence" value="ECO:0007669"/>
    <property type="project" value="InterPro"/>
</dbReference>
<evidence type="ECO:0000256" key="1">
    <source>
        <dbReference type="SAM" id="MobiDB-lite"/>
    </source>
</evidence>
<dbReference type="InterPro" id="IPR016177">
    <property type="entry name" value="DNA-bd_dom_sf"/>
</dbReference>
<sequence length="105" mass="11928">MEHGKKKAKVSPKRGKKTHSSKVPRARELEPISVGPPDEELSGGWPAGWVKKVFGRRKGNAKDRYWYTPKEKYKLRSMVGVKEFMAALARTNGDEIKARMMTAKK</sequence>
<feature type="compositionally biased region" description="Basic residues" evidence="1">
    <location>
        <begin position="1"/>
        <end position="24"/>
    </location>
</feature>
<dbReference type="SUPFAM" id="SSF54171">
    <property type="entry name" value="DNA-binding domain"/>
    <property type="match status" value="1"/>
</dbReference>
<dbReference type="OrthoDB" id="49455at2759"/>
<dbReference type="Proteomes" id="UP000095751">
    <property type="component" value="Unassembled WGS sequence"/>
</dbReference>
<dbReference type="AlphaFoldDB" id="A0A1E7FH98"/>
<dbReference type="KEGG" id="fcy:FRACYDRAFT_268594"/>
<keyword evidence="3" id="KW-1185">Reference proteome</keyword>
<accession>A0A1E7FH98</accession>
<evidence type="ECO:0000313" key="3">
    <source>
        <dbReference type="Proteomes" id="UP000095751"/>
    </source>
</evidence>